<dbReference type="Proteomes" id="UP000661112">
    <property type="component" value="Unassembled WGS sequence"/>
</dbReference>
<evidence type="ECO:0000313" key="9">
    <source>
        <dbReference type="Proteomes" id="UP000661112"/>
    </source>
</evidence>
<dbReference type="Gene3D" id="3.50.50.60">
    <property type="entry name" value="FAD/NAD(P)-binding domain"/>
    <property type="match status" value="2"/>
</dbReference>
<proteinExistence type="inferred from homology"/>
<dbReference type="PRINTS" id="PR00420">
    <property type="entry name" value="RNGMNOXGNASE"/>
</dbReference>
<comment type="cofactor">
    <cofactor evidence="1">
        <name>FAD</name>
        <dbReference type="ChEBI" id="CHEBI:57692"/>
    </cofactor>
</comment>
<dbReference type="NCBIfam" id="TIGR01988">
    <property type="entry name" value="Ubi-OHases"/>
    <property type="match status" value="1"/>
</dbReference>
<keyword evidence="5" id="KW-0560">Oxidoreductase</keyword>
<dbReference type="PANTHER" id="PTHR43876:SF7">
    <property type="entry name" value="UBIQUINONE BIOSYNTHESIS MONOOXYGENASE COQ6, MITOCHONDRIAL"/>
    <property type="match status" value="1"/>
</dbReference>
<evidence type="ECO:0000313" key="8">
    <source>
        <dbReference type="EMBL" id="MBD2499254.1"/>
    </source>
</evidence>
<keyword evidence="6" id="KW-0503">Monooxygenase</keyword>
<sequence length="419" mass="46699">MALTQLNQTISPQPTPPDQRGYDYDLVIVGGGIVGLTLASALKDSGLNILLIEAKVASAAVAKGQAYAVHMLSARIYKGIGIWDKILPQIAKYRQIRLSDADYPGVVEFEPNDIGTPELGYVAEHQALLEPLQEFVQNCPNVTYLCPAEVVSTSYHQDVVTIEIKIADQLSTVRSKLLVAADGSRSPIRQAAGIKTHGWKYWQSCIVAFVKPEKPHNNTAYERFWPSGPFAILPLPGNRCRIVWTAPHEEAKALCALNDEQFLQELSQRFGNQMGKLELLGDRFVFQVQLMQSDRYVLPRLALVGDAAHNCHPVGGQGLNLGIRDVAALAQVIQKAHQAGEDIGKIRVLKRYERWRQIENLTILGFTDMLDRMFSNQFPPVVFVRRLGLWFLRAVPALKVFMLKLMIGLKGRTPELAKR</sequence>
<keyword evidence="9" id="KW-1185">Reference proteome</keyword>
<evidence type="ECO:0000256" key="1">
    <source>
        <dbReference type="ARBA" id="ARBA00001974"/>
    </source>
</evidence>
<protein>
    <submittedName>
        <fullName evidence="8">FAD-dependent hydroxylase</fullName>
    </submittedName>
</protein>
<keyword evidence="3" id="KW-0285">Flavoprotein</keyword>
<comment type="similarity">
    <text evidence="2">Belongs to the UbiH/COQ6 family.</text>
</comment>
<organism evidence="8 9">
    <name type="scientific">Anabaena azotica FACHB-119</name>
    <dbReference type="NCBI Taxonomy" id="947527"/>
    <lineage>
        <taxon>Bacteria</taxon>
        <taxon>Bacillati</taxon>
        <taxon>Cyanobacteriota</taxon>
        <taxon>Cyanophyceae</taxon>
        <taxon>Nostocales</taxon>
        <taxon>Nostocaceae</taxon>
        <taxon>Anabaena</taxon>
        <taxon>Anabaena azotica</taxon>
    </lineage>
</organism>
<reference evidence="8 9" key="1">
    <citation type="journal article" date="2020" name="ISME J.">
        <title>Comparative genomics reveals insights into cyanobacterial evolution and habitat adaptation.</title>
        <authorList>
            <person name="Chen M.Y."/>
            <person name="Teng W.K."/>
            <person name="Zhao L."/>
            <person name="Hu C.X."/>
            <person name="Zhou Y.K."/>
            <person name="Han B.P."/>
            <person name="Song L.R."/>
            <person name="Shu W.S."/>
        </authorList>
    </citation>
    <scope>NUCLEOTIDE SEQUENCE [LARGE SCALE GENOMIC DNA]</scope>
    <source>
        <strain evidence="8 9">FACHB-119</strain>
    </source>
</reference>
<name>A0ABR8CWE7_9NOST</name>
<accession>A0ABR8CWE7</accession>
<dbReference type="RefSeq" id="WP_190465816.1">
    <property type="nucleotide sequence ID" value="NZ_JACJSG010000001.1"/>
</dbReference>
<dbReference type="PROSITE" id="PS01304">
    <property type="entry name" value="UBIH"/>
    <property type="match status" value="1"/>
</dbReference>
<feature type="domain" description="FAD-binding" evidence="7">
    <location>
        <begin position="24"/>
        <end position="338"/>
    </location>
</feature>
<evidence type="ECO:0000256" key="5">
    <source>
        <dbReference type="ARBA" id="ARBA00023002"/>
    </source>
</evidence>
<evidence type="ECO:0000259" key="7">
    <source>
        <dbReference type="Pfam" id="PF01494"/>
    </source>
</evidence>
<dbReference type="NCBIfam" id="NF005612">
    <property type="entry name" value="PRK07364.1"/>
    <property type="match status" value="1"/>
</dbReference>
<dbReference type="InterPro" id="IPR010971">
    <property type="entry name" value="UbiH/COQ6"/>
</dbReference>
<dbReference type="InterPro" id="IPR018168">
    <property type="entry name" value="Ubi_Hdrlase_CS"/>
</dbReference>
<dbReference type="InterPro" id="IPR036188">
    <property type="entry name" value="FAD/NAD-bd_sf"/>
</dbReference>
<dbReference type="PANTHER" id="PTHR43876">
    <property type="entry name" value="UBIQUINONE BIOSYNTHESIS MONOOXYGENASE COQ6, MITOCHONDRIAL"/>
    <property type="match status" value="1"/>
</dbReference>
<keyword evidence="4" id="KW-0274">FAD</keyword>
<dbReference type="InterPro" id="IPR002938">
    <property type="entry name" value="FAD-bd"/>
</dbReference>
<comment type="caution">
    <text evidence="8">The sequence shown here is derived from an EMBL/GenBank/DDBJ whole genome shotgun (WGS) entry which is preliminary data.</text>
</comment>
<gene>
    <name evidence="8" type="ORF">H6G83_01265</name>
</gene>
<dbReference type="Pfam" id="PF01494">
    <property type="entry name" value="FAD_binding_3"/>
    <property type="match status" value="1"/>
</dbReference>
<dbReference type="InterPro" id="IPR051205">
    <property type="entry name" value="UbiH/COQ6_monooxygenase"/>
</dbReference>
<evidence type="ECO:0000256" key="6">
    <source>
        <dbReference type="ARBA" id="ARBA00023033"/>
    </source>
</evidence>
<dbReference type="EMBL" id="JACJSG010000001">
    <property type="protein sequence ID" value="MBD2499254.1"/>
    <property type="molecule type" value="Genomic_DNA"/>
</dbReference>
<dbReference type="SUPFAM" id="SSF51905">
    <property type="entry name" value="FAD/NAD(P)-binding domain"/>
    <property type="match status" value="1"/>
</dbReference>
<evidence type="ECO:0000256" key="2">
    <source>
        <dbReference type="ARBA" id="ARBA00005349"/>
    </source>
</evidence>
<evidence type="ECO:0000256" key="4">
    <source>
        <dbReference type="ARBA" id="ARBA00022827"/>
    </source>
</evidence>
<evidence type="ECO:0000256" key="3">
    <source>
        <dbReference type="ARBA" id="ARBA00022630"/>
    </source>
</evidence>